<feature type="domain" description="Protein CR006 P-loop" evidence="1">
    <location>
        <begin position="10"/>
        <end position="719"/>
    </location>
</feature>
<reference evidence="2" key="1">
    <citation type="submission" date="2018-09" db="EMBL/GenBank/DDBJ databases">
        <title>Genome sequencing and analysis.</title>
        <authorList>
            <person name="Huang Y.-T."/>
        </authorList>
    </citation>
    <scope>NUCLEOTIDE SEQUENCE</scope>
    <source>
        <strain evidence="2">HIDE</strain>
    </source>
</reference>
<sequence>MIESFKLKGVATYKPDGIEVNNLTKINFFYGANGCGKTTATNYLTDTRVEKFNECTIQWQGGQPLKTLVYNKAFRDKNFGGSDIAGVFTLGEATTEQVEQIRLKKAEFDNEESQLKDNQKFLTQKNNELNTTESEFTEQCWSLYKKYENDFKEALQGSLKKKLFKEKILQFSTSAADAEQVIKYEILIEKSKTLLGERPEVYPEISSIITNQLSLIEQDVIWQRIIIGKSDVNIAAMMDALGSHDWVNQGRSYISDNDTCPFCQQKTISDDFRSELEDYFDDDFSEQTERVSSLNRAYIEVSEKVLNSISKIIENESKNPNSKLEIETFVPYFYSLESAIKSNIIGFTDKAEKPSLRLEAYQTIDLLNELMSLIYKANSEIQKHNQLATDFDNQTAKFKEQVWHFLADEIFDDYKRYTRKANGLEKAISNLDKSVVERTERVTSLKSELAELSKNSTSVQPAVDEINRLLKAYGFLNFEIVPSRQLANHYVIQRQDGTLALDTLSEGEVTFITFLYFIQLANGALTQDAVTENRVVVIDDPISSLDSNVLYIVSAIVKQLIKEVKGGSSIKQLLLFTHNVYFHKEVSFQGGRSNGCNKTHFWILRKANNITSIQHYEQHNPIESSYELLWREIKEQGNNSSITIQNTMRRILENYFKILGKFSDNDIESNFENLEEQQVCRSLLYWINDGSHCLPDDLFIQSQNDTVDIYRNVFRDVFKYSGHIAHYNMMMGIEQNKVEEAKEQGVAA</sequence>
<dbReference type="Gene3D" id="3.40.50.300">
    <property type="entry name" value="P-loop containing nucleotide triphosphate hydrolases"/>
    <property type="match status" value="1"/>
</dbReference>
<organism evidence="2">
    <name type="scientific">Shewanella algae</name>
    <dbReference type="NCBI Taxonomy" id="38313"/>
    <lineage>
        <taxon>Bacteria</taxon>
        <taxon>Pseudomonadati</taxon>
        <taxon>Pseudomonadota</taxon>
        <taxon>Gammaproteobacteria</taxon>
        <taxon>Alteromonadales</taxon>
        <taxon>Shewanellaceae</taxon>
        <taxon>Shewanella</taxon>
    </lineage>
</organism>
<dbReference type="AlphaFoldDB" id="A0A7T8EEX2"/>
<dbReference type="SUPFAM" id="SSF52540">
    <property type="entry name" value="P-loop containing nucleoside triphosphate hydrolases"/>
    <property type="match status" value="1"/>
</dbReference>
<dbReference type="InterPro" id="IPR026866">
    <property type="entry name" value="CR006_AAA"/>
</dbReference>
<gene>
    <name evidence="2" type="ORF">D7032_18820</name>
</gene>
<protein>
    <recommendedName>
        <fullName evidence="1">Protein CR006 P-loop domain-containing protein</fullName>
    </recommendedName>
</protein>
<accession>A0A7T8EEX2</accession>
<dbReference type="EMBL" id="CP032664">
    <property type="protein sequence ID" value="QQO85121.1"/>
    <property type="molecule type" value="Genomic_DNA"/>
</dbReference>
<name>A0A7T8EEX2_9GAMM</name>
<dbReference type="Pfam" id="PF13166">
    <property type="entry name" value="AAA_13"/>
    <property type="match status" value="1"/>
</dbReference>
<evidence type="ECO:0000259" key="1">
    <source>
        <dbReference type="Pfam" id="PF13166"/>
    </source>
</evidence>
<dbReference type="InterPro" id="IPR027417">
    <property type="entry name" value="P-loop_NTPase"/>
</dbReference>
<proteinExistence type="predicted"/>
<dbReference type="RefSeq" id="WP_345861507.1">
    <property type="nucleotide sequence ID" value="NZ_CP032664.1"/>
</dbReference>
<evidence type="ECO:0000313" key="2">
    <source>
        <dbReference type="EMBL" id="QQO85121.1"/>
    </source>
</evidence>